<evidence type="ECO:0000256" key="1">
    <source>
        <dbReference type="SAM" id="MobiDB-lite"/>
    </source>
</evidence>
<name>A0A4P8IWJ0_9BURK</name>
<protein>
    <submittedName>
        <fullName evidence="3">Polyhydroxyalkanoate depolymerase</fullName>
    </submittedName>
</protein>
<dbReference type="Proteomes" id="UP000298656">
    <property type="component" value="Chromosome 2"/>
</dbReference>
<dbReference type="InterPro" id="IPR051321">
    <property type="entry name" value="PHA/PHB_synthase"/>
</dbReference>
<feature type="region of interest" description="Disordered" evidence="1">
    <location>
        <begin position="419"/>
        <end position="438"/>
    </location>
</feature>
<dbReference type="PIRSF" id="PIRSF020818">
    <property type="entry name" value="PHB_depoly_PhaZ"/>
    <property type="match status" value="1"/>
</dbReference>
<dbReference type="PANTHER" id="PTHR36837">
    <property type="entry name" value="POLY(3-HYDROXYALKANOATE) POLYMERASE SUBUNIT PHAC"/>
    <property type="match status" value="1"/>
</dbReference>
<dbReference type="Pfam" id="PF06850">
    <property type="entry name" value="PHB_depo_C"/>
    <property type="match status" value="1"/>
</dbReference>
<keyword evidence="4" id="KW-1185">Reference proteome</keyword>
<dbReference type="EMBL" id="CP040078">
    <property type="protein sequence ID" value="QCP52871.1"/>
    <property type="molecule type" value="Genomic_DNA"/>
</dbReference>
<evidence type="ECO:0000313" key="3">
    <source>
        <dbReference type="EMBL" id="QCP52871.1"/>
    </source>
</evidence>
<dbReference type="SUPFAM" id="SSF53474">
    <property type="entry name" value="alpha/beta-Hydrolases"/>
    <property type="match status" value="1"/>
</dbReference>
<dbReference type="Gene3D" id="3.40.50.1820">
    <property type="entry name" value="alpha/beta hydrolase"/>
    <property type="match status" value="1"/>
</dbReference>
<reference evidence="3 4" key="1">
    <citation type="submission" date="2019-05" db="EMBL/GenBank/DDBJ databases">
        <title>Burkholderia sp. DHOD12, isolated from subtropical forest soil.</title>
        <authorList>
            <person name="Gao Z.-H."/>
            <person name="Qiu L.-H."/>
        </authorList>
    </citation>
    <scope>NUCLEOTIDE SEQUENCE [LARGE SCALE GENOMIC DNA]</scope>
    <source>
        <strain evidence="3 4">DHOD12</strain>
    </source>
</reference>
<evidence type="ECO:0000313" key="4">
    <source>
        <dbReference type="Proteomes" id="UP000298656"/>
    </source>
</evidence>
<dbReference type="KEGG" id="tvl:FAZ95_27545"/>
<accession>A0A4P8IWJ0</accession>
<feature type="domain" description="PHB de-polymerase C-terminal" evidence="2">
    <location>
        <begin position="206"/>
        <end position="407"/>
    </location>
</feature>
<organism evidence="3 4">
    <name type="scientific">Trinickia violacea</name>
    <dbReference type="NCBI Taxonomy" id="2571746"/>
    <lineage>
        <taxon>Bacteria</taxon>
        <taxon>Pseudomonadati</taxon>
        <taxon>Pseudomonadota</taxon>
        <taxon>Betaproteobacteria</taxon>
        <taxon>Burkholderiales</taxon>
        <taxon>Burkholderiaceae</taxon>
        <taxon>Trinickia</taxon>
    </lineage>
</organism>
<dbReference type="InterPro" id="IPR009656">
    <property type="entry name" value="PHB_depo_C"/>
</dbReference>
<sequence length="438" mass="48236">MNWLAYPTYQTVSDVMRPVSDVARMTGSLIDTWPPGLAALDGVRYYGAACDVLTLATLTHKRPEFGIASIEVDGRETAVLEEVVASTPFCSLLHFKKDTPAVHPRVLMIAPMSGHFATLLRGTVRTMLPEHDVYITDWHNPRDVSLKHGRFGLTEFVQHVIRFLEHLGEGAHVMAICQPTVAALAAVALMAEDRHPAQPASMTLMAGPIDTRINPTRVNELAKSKPIEWFVKNLISAVPPGFAGAHRRVYPGFVQLSAFISMNAERHANSIADMFYERAKGDAEKAEAIRVFYEEYFATMDLAEEFYIETVATVFQQHALPLGALEVGGRLVDPSMIRRTALLTVEGEKDDICAIGQTLAAQDLCSRLRPYLKTHHVQTGVGHYGVFNGKRWERQIYPLVRAVIHDNEAAPTLSARIQPAPLGSADEPRATATAPLPG</sequence>
<dbReference type="RefSeq" id="WP_137335642.1">
    <property type="nucleotide sequence ID" value="NZ_CP040078.1"/>
</dbReference>
<proteinExistence type="predicted"/>
<dbReference type="PANTHER" id="PTHR36837:SF4">
    <property type="entry name" value="BLR0908 PROTEIN"/>
    <property type="match status" value="1"/>
</dbReference>
<gene>
    <name evidence="3" type="primary">phaZ</name>
    <name evidence="3" type="ORF">FAZ95_27545</name>
</gene>
<dbReference type="InterPro" id="IPR029058">
    <property type="entry name" value="AB_hydrolase_fold"/>
</dbReference>
<dbReference type="AlphaFoldDB" id="A0A4P8IWJ0"/>
<dbReference type="NCBIfam" id="TIGR01849">
    <property type="entry name" value="PHB_depoly_PhaZ"/>
    <property type="match status" value="1"/>
</dbReference>
<dbReference type="OrthoDB" id="9800634at2"/>
<evidence type="ECO:0000259" key="2">
    <source>
        <dbReference type="Pfam" id="PF06850"/>
    </source>
</evidence>
<dbReference type="InterPro" id="IPR010915">
    <property type="entry name" value="PHB_depoly_PhaZ"/>
</dbReference>